<proteinExistence type="predicted"/>
<evidence type="ECO:0000313" key="1">
    <source>
        <dbReference type="EMBL" id="RAJ75573.1"/>
    </source>
</evidence>
<name>A0A327VP14_9BACT</name>
<organism evidence="1 2">
    <name type="scientific">Chitinophaga dinghuensis</name>
    <dbReference type="NCBI Taxonomy" id="1539050"/>
    <lineage>
        <taxon>Bacteria</taxon>
        <taxon>Pseudomonadati</taxon>
        <taxon>Bacteroidota</taxon>
        <taxon>Chitinophagia</taxon>
        <taxon>Chitinophagales</taxon>
        <taxon>Chitinophagaceae</taxon>
        <taxon>Chitinophaga</taxon>
    </lineage>
</organism>
<gene>
    <name evidence="1" type="ORF">CLV59_109187</name>
</gene>
<keyword evidence="2" id="KW-1185">Reference proteome</keyword>
<dbReference type="Proteomes" id="UP000249819">
    <property type="component" value="Unassembled WGS sequence"/>
</dbReference>
<dbReference type="EMBL" id="QLMA01000009">
    <property type="protein sequence ID" value="RAJ75573.1"/>
    <property type="molecule type" value="Genomic_DNA"/>
</dbReference>
<protein>
    <recommendedName>
        <fullName evidence="3">AsmA-like protein</fullName>
    </recommendedName>
</protein>
<accession>A0A327VP14</accession>
<evidence type="ECO:0000313" key="2">
    <source>
        <dbReference type="Proteomes" id="UP000249819"/>
    </source>
</evidence>
<reference evidence="1 2" key="1">
    <citation type="submission" date="2018-06" db="EMBL/GenBank/DDBJ databases">
        <title>Genomic Encyclopedia of Archaeal and Bacterial Type Strains, Phase II (KMG-II): from individual species to whole genera.</title>
        <authorList>
            <person name="Goeker M."/>
        </authorList>
    </citation>
    <scope>NUCLEOTIDE SEQUENCE [LARGE SCALE GENOMIC DNA]</scope>
    <source>
        <strain evidence="1 2">DSM 29821</strain>
    </source>
</reference>
<comment type="caution">
    <text evidence="1">The sequence shown here is derived from an EMBL/GenBank/DDBJ whole genome shotgun (WGS) entry which is preliminary data.</text>
</comment>
<evidence type="ECO:0008006" key="3">
    <source>
        <dbReference type="Google" id="ProtNLM"/>
    </source>
</evidence>
<sequence>MVIAGILAGLIFALGFYLNQRWNGMMREELKSYVQEISDSLYKVEYKSARLNVLTGSVTIEKASMVLDTAVYERMRKNHTAPPEIYLVSVDKLELKYFKPWRYFRNKELNAGLLKVSSPTIIIEQNANVRDTSKPLTAYQHISPKMKSILIGTLALDSTHVRYKFIRKDSSVVLHEFQNLDIRVNDFLIDSQALNDPTRFLYARNYEIGMRNYTSLTKDSLYSLNITGIRYEAAERTLRIGGIEVNPRYEKEAFQQLLGYQQDYYYAILSDIAVYNINPKLLLQAQQIWADKVVIGGGKLEIYRDRSLPLPPGDKLGQFPNQVLAKFAVPIVIDTLMGHRVNMQYMETNPESGRSGELRFSNINGRFLNITNVDSLVQRNNHCTADIDAILMNSGKLTARFDFILGSKTGNFAVSGELKNMNGKELNPVTKPLGKVEIRSCHINELSFQIKGDERKASGQVKLLYDHLRIAILKEDKAHNEYVRKGLISLLANIMALKESNPLPGENVRISRPTLQRDIRKSFFNLIWKTIFAGVKETAGTGKI</sequence>
<dbReference type="AlphaFoldDB" id="A0A327VP14"/>